<gene>
    <name evidence="1" type="ORF">B9T28_09535</name>
</gene>
<dbReference type="GO" id="GO:0005737">
    <property type="term" value="C:cytoplasm"/>
    <property type="evidence" value="ECO:0007669"/>
    <property type="project" value="InterPro"/>
</dbReference>
<keyword evidence="2" id="KW-1185">Reference proteome</keyword>
<dbReference type="SUPFAM" id="SSF75169">
    <property type="entry name" value="DsrEFH-like"/>
    <property type="match status" value="1"/>
</dbReference>
<sequence>MKSNQTLYLVQSTYAHTDAALNKLLQIHTMHDAIILMGDSVLFAEDQRLMHLENIYILENDAEILVSNLPTHIQCIHYAQFADLILNFTRSISLK</sequence>
<dbReference type="Proteomes" id="UP000242765">
    <property type="component" value="Unassembled WGS sequence"/>
</dbReference>
<accession>A0A1Y3CGJ9</accession>
<dbReference type="RefSeq" id="WP_086203755.1">
    <property type="nucleotide sequence ID" value="NZ_NEGB01000005.1"/>
</dbReference>
<reference evidence="1 2" key="1">
    <citation type="submission" date="2017-04" db="EMBL/GenBank/DDBJ databases">
        <title>High diversity of culturable Acinetobacter species in natural soil and water ecosystems.</title>
        <authorList>
            <person name="Nemec A."/>
            <person name="Radolfova-Krizova L."/>
        </authorList>
    </citation>
    <scope>NUCLEOTIDE SEQUENCE [LARGE SCALE GENOMIC DNA]</scope>
    <source>
        <strain evidence="1 2">ANC 4999</strain>
    </source>
</reference>
<dbReference type="AlphaFoldDB" id="A0A1Y3CGJ9"/>
<dbReference type="Pfam" id="PF04077">
    <property type="entry name" value="DsrH"/>
    <property type="match status" value="1"/>
</dbReference>
<proteinExistence type="predicted"/>
<evidence type="ECO:0008006" key="3">
    <source>
        <dbReference type="Google" id="ProtNLM"/>
    </source>
</evidence>
<protein>
    <recommendedName>
        <fullName evidence="3">Sulfurtransferase complex subunit TusB</fullName>
    </recommendedName>
</protein>
<dbReference type="STRING" id="1977882.B9T28_09535"/>
<dbReference type="EMBL" id="NEGB01000005">
    <property type="protein sequence ID" value="OTG65032.1"/>
    <property type="molecule type" value="Genomic_DNA"/>
</dbReference>
<dbReference type="InterPro" id="IPR007215">
    <property type="entry name" value="Sulphur_relay_TusB/DsrH"/>
</dbReference>
<organism evidence="1 2">
    <name type="scientific">Acinetobacter silvestris</name>
    <dbReference type="NCBI Taxonomy" id="1977882"/>
    <lineage>
        <taxon>Bacteria</taxon>
        <taxon>Pseudomonadati</taxon>
        <taxon>Pseudomonadota</taxon>
        <taxon>Gammaproteobacteria</taxon>
        <taxon>Moraxellales</taxon>
        <taxon>Moraxellaceae</taxon>
        <taxon>Acinetobacter</taxon>
    </lineage>
</organism>
<evidence type="ECO:0000313" key="1">
    <source>
        <dbReference type="EMBL" id="OTG65032.1"/>
    </source>
</evidence>
<dbReference type="GO" id="GO:0002143">
    <property type="term" value="P:tRNA wobble position uridine thiolation"/>
    <property type="evidence" value="ECO:0007669"/>
    <property type="project" value="InterPro"/>
</dbReference>
<evidence type="ECO:0000313" key="2">
    <source>
        <dbReference type="Proteomes" id="UP000242765"/>
    </source>
</evidence>
<dbReference type="InterPro" id="IPR027396">
    <property type="entry name" value="DsrEFH-like"/>
</dbReference>
<dbReference type="Gene3D" id="3.40.1260.10">
    <property type="entry name" value="DsrEFH-like"/>
    <property type="match status" value="1"/>
</dbReference>
<comment type="caution">
    <text evidence="1">The sequence shown here is derived from an EMBL/GenBank/DDBJ whole genome shotgun (WGS) entry which is preliminary data.</text>
</comment>
<name>A0A1Y3CGJ9_9GAMM</name>
<dbReference type="OrthoDB" id="6710413at2"/>